<dbReference type="FunFam" id="3.40.50.1820:FF:000092">
    <property type="entry name" value="Carboxylic ester hydrolase"/>
    <property type="match status" value="1"/>
</dbReference>
<evidence type="ECO:0000256" key="1">
    <source>
        <dbReference type="ARBA" id="ARBA00005964"/>
    </source>
</evidence>
<evidence type="ECO:0000256" key="2">
    <source>
        <dbReference type="ARBA" id="ARBA00022487"/>
    </source>
</evidence>
<keyword evidence="5" id="KW-0325">Glycoprotein</keyword>
<evidence type="ECO:0000256" key="5">
    <source>
        <dbReference type="ARBA" id="ARBA00023180"/>
    </source>
</evidence>
<dbReference type="ESTHER" id="drovi-b4lmp0">
    <property type="family name" value="Carb_B_Arthropoda"/>
</dbReference>
<evidence type="ECO:0000313" key="8">
    <source>
        <dbReference type="EMBL" id="EDW60027.2"/>
    </source>
</evidence>
<dbReference type="EMBL" id="CH940648">
    <property type="protein sequence ID" value="EDW60027.2"/>
    <property type="molecule type" value="Genomic_DNA"/>
</dbReference>
<dbReference type="KEGG" id="dvi:6625596"/>
<dbReference type="eggNOG" id="KOG1516">
    <property type="taxonomic scope" value="Eukaryota"/>
</dbReference>
<accession>B4LMP0</accession>
<dbReference type="InterPro" id="IPR002018">
    <property type="entry name" value="CarbesteraseB"/>
</dbReference>
<dbReference type="Gene3D" id="3.40.50.1820">
    <property type="entry name" value="alpha/beta hydrolase"/>
    <property type="match status" value="1"/>
</dbReference>
<sequence>MWAFSTLRRGQYSISCLRLFSNMRVKVPVSQGVVVGQRQQLPNGLQYESFLGVPYAQPPVGELRFRSPVPLERFKEHELDCSKEGDVSHQRDPFTQEVIGSENCLFLNVYVPKGKSEKPLPVMVWIHGGGFWFGNGNSDYHFPAQLMQEEVIVVTLNYRLGALGFLCLPEAGIHGNAGLKDQRLALQWVQDNIANFNGDPKNVTLFGESAGAAAVHLHTYASHANKLFHKAIIQSGTGNAEWVFQQDAPHKARRLGELLQGKNIEQASALLEFLQSKAATPLGMLAKTLDVLTADERRRGLPLTFKPVIEDPSSQDSFINRQFLDLLHEKERLRGMPLLMGYNSGEGIAMVANARRKLELYNEDLARVVPRNLVENPKAPEAFEAAEDMRQFYFNGQTVAPERLDNLADLFTDYHFNIDMQHAAEIHANCQRTAPLYFYRFDYVGGRNMYKRIFQAEKLRGASHADELSYLFQMVDDDSTLQPEDAKMTERMCQLWANFAKNGKPLDSWTPVQRQKRGANGELEPFQLDYMLLDRECKMQRNPDAERMDFWRSMYKRYKSQCYEALRAKL</sequence>
<gene>
    <name evidence="8" type="primary">Dvir\GJ21099</name>
    <name evidence="8" type="ORF">Dvir_GJ21099</name>
</gene>
<dbReference type="PANTHER" id="PTHR43142">
    <property type="entry name" value="CARBOXYLIC ESTER HYDROLASE"/>
    <property type="match status" value="1"/>
</dbReference>
<name>B4LMP0_DROVI</name>
<dbReference type="InParanoid" id="B4LMP0"/>
<keyword evidence="2" id="KW-0719">Serine esterase</keyword>
<dbReference type="OrthoDB" id="19653at2759"/>
<feature type="domain" description="Carboxylesterase type B" evidence="7">
    <location>
        <begin position="26"/>
        <end position="551"/>
    </location>
</feature>
<evidence type="ECO:0000313" key="9">
    <source>
        <dbReference type="Proteomes" id="UP000008792"/>
    </source>
</evidence>
<keyword evidence="9" id="KW-1185">Reference proteome</keyword>
<dbReference type="GO" id="GO:0106435">
    <property type="term" value="F:carboxylesterase activity"/>
    <property type="evidence" value="ECO:0007669"/>
    <property type="project" value="UniProtKB-EC"/>
</dbReference>
<dbReference type="InterPro" id="IPR029058">
    <property type="entry name" value="AB_hydrolase_fold"/>
</dbReference>
<dbReference type="Proteomes" id="UP000008792">
    <property type="component" value="Unassembled WGS sequence"/>
</dbReference>
<dbReference type="SMR" id="B4LMP0"/>
<evidence type="ECO:0000256" key="3">
    <source>
        <dbReference type="ARBA" id="ARBA00022801"/>
    </source>
</evidence>
<keyword evidence="3" id="KW-0378">Hydrolase</keyword>
<organism evidence="8 9">
    <name type="scientific">Drosophila virilis</name>
    <name type="common">Fruit fly</name>
    <dbReference type="NCBI Taxonomy" id="7244"/>
    <lineage>
        <taxon>Eukaryota</taxon>
        <taxon>Metazoa</taxon>
        <taxon>Ecdysozoa</taxon>
        <taxon>Arthropoda</taxon>
        <taxon>Hexapoda</taxon>
        <taxon>Insecta</taxon>
        <taxon>Pterygota</taxon>
        <taxon>Neoptera</taxon>
        <taxon>Endopterygota</taxon>
        <taxon>Diptera</taxon>
        <taxon>Brachycera</taxon>
        <taxon>Muscomorpha</taxon>
        <taxon>Ephydroidea</taxon>
        <taxon>Drosophilidae</taxon>
        <taxon>Drosophila</taxon>
    </lineage>
</organism>
<evidence type="ECO:0000259" key="7">
    <source>
        <dbReference type="Pfam" id="PF00135"/>
    </source>
</evidence>
<dbReference type="EC" id="3.1.1.1" evidence="6"/>
<dbReference type="SUPFAM" id="SSF53474">
    <property type="entry name" value="alpha/beta-Hydrolases"/>
    <property type="match status" value="1"/>
</dbReference>
<evidence type="ECO:0000256" key="4">
    <source>
        <dbReference type="ARBA" id="ARBA00023157"/>
    </source>
</evidence>
<comment type="similarity">
    <text evidence="1">Belongs to the type-B carboxylesterase/lipase family.</text>
</comment>
<proteinExistence type="inferred from homology"/>
<dbReference type="Pfam" id="PF00135">
    <property type="entry name" value="COesterase"/>
    <property type="match status" value="1"/>
</dbReference>
<reference evidence="8 9" key="1">
    <citation type="journal article" date="2007" name="Nature">
        <title>Evolution of genes and genomes on the Drosophila phylogeny.</title>
        <authorList>
            <consortium name="Drosophila 12 Genomes Consortium"/>
            <person name="Clark A.G."/>
            <person name="Eisen M.B."/>
            <person name="Smith D.R."/>
            <person name="Bergman C.M."/>
            <person name="Oliver B."/>
            <person name="Markow T.A."/>
            <person name="Kaufman T.C."/>
            <person name="Kellis M."/>
            <person name="Gelbart W."/>
            <person name="Iyer V.N."/>
            <person name="Pollard D.A."/>
            <person name="Sackton T.B."/>
            <person name="Larracuente A.M."/>
            <person name="Singh N.D."/>
            <person name="Abad J.P."/>
            <person name="Abt D.N."/>
            <person name="Adryan B."/>
            <person name="Aguade M."/>
            <person name="Akashi H."/>
            <person name="Anderson W.W."/>
            <person name="Aquadro C.F."/>
            <person name="Ardell D.H."/>
            <person name="Arguello R."/>
            <person name="Artieri C.G."/>
            <person name="Barbash D.A."/>
            <person name="Barker D."/>
            <person name="Barsanti P."/>
            <person name="Batterham P."/>
            <person name="Batzoglou S."/>
            <person name="Begun D."/>
            <person name="Bhutkar A."/>
            <person name="Blanco E."/>
            <person name="Bosak S.A."/>
            <person name="Bradley R.K."/>
            <person name="Brand A.D."/>
            <person name="Brent M.R."/>
            <person name="Brooks A.N."/>
            <person name="Brown R.H."/>
            <person name="Butlin R.K."/>
            <person name="Caggese C."/>
            <person name="Calvi B.R."/>
            <person name="Bernardo de Carvalho A."/>
            <person name="Caspi A."/>
            <person name="Castrezana S."/>
            <person name="Celniker S.E."/>
            <person name="Chang J.L."/>
            <person name="Chapple C."/>
            <person name="Chatterji S."/>
            <person name="Chinwalla A."/>
            <person name="Civetta A."/>
            <person name="Clifton S.W."/>
            <person name="Comeron J.M."/>
            <person name="Costello J.C."/>
            <person name="Coyne J.A."/>
            <person name="Daub J."/>
            <person name="David R.G."/>
            <person name="Delcher A.L."/>
            <person name="Delehaunty K."/>
            <person name="Do C.B."/>
            <person name="Ebling H."/>
            <person name="Edwards K."/>
            <person name="Eickbush T."/>
            <person name="Evans J.D."/>
            <person name="Filipski A."/>
            <person name="Findeiss S."/>
            <person name="Freyhult E."/>
            <person name="Fulton L."/>
            <person name="Fulton R."/>
            <person name="Garcia A.C."/>
            <person name="Gardiner A."/>
            <person name="Garfield D.A."/>
            <person name="Garvin B.E."/>
            <person name="Gibson G."/>
            <person name="Gilbert D."/>
            <person name="Gnerre S."/>
            <person name="Godfrey J."/>
            <person name="Good R."/>
            <person name="Gotea V."/>
            <person name="Gravely B."/>
            <person name="Greenberg A.J."/>
            <person name="Griffiths-Jones S."/>
            <person name="Gross S."/>
            <person name="Guigo R."/>
            <person name="Gustafson E.A."/>
            <person name="Haerty W."/>
            <person name="Hahn M.W."/>
            <person name="Halligan D.L."/>
            <person name="Halpern A.L."/>
            <person name="Halter G.M."/>
            <person name="Han M.V."/>
            <person name="Heger A."/>
            <person name="Hillier L."/>
            <person name="Hinrichs A.S."/>
            <person name="Holmes I."/>
            <person name="Hoskins R.A."/>
            <person name="Hubisz M.J."/>
            <person name="Hultmark D."/>
            <person name="Huntley M.A."/>
            <person name="Jaffe D.B."/>
            <person name="Jagadeeshan S."/>
            <person name="Jeck W.R."/>
            <person name="Johnson J."/>
            <person name="Jones C.D."/>
            <person name="Jordan W.C."/>
            <person name="Karpen G.H."/>
            <person name="Kataoka E."/>
            <person name="Keightley P.D."/>
            <person name="Kheradpour P."/>
            <person name="Kirkness E.F."/>
            <person name="Koerich L.B."/>
            <person name="Kristiansen K."/>
            <person name="Kudrna D."/>
            <person name="Kulathinal R.J."/>
            <person name="Kumar S."/>
            <person name="Kwok R."/>
            <person name="Lander E."/>
            <person name="Langley C.H."/>
            <person name="Lapoint R."/>
            <person name="Lazzaro B.P."/>
            <person name="Lee S.J."/>
            <person name="Levesque L."/>
            <person name="Li R."/>
            <person name="Lin C.F."/>
            <person name="Lin M.F."/>
            <person name="Lindblad-Toh K."/>
            <person name="Llopart A."/>
            <person name="Long M."/>
            <person name="Low L."/>
            <person name="Lozovsky E."/>
            <person name="Lu J."/>
            <person name="Luo M."/>
            <person name="Machado C.A."/>
            <person name="Makalowski W."/>
            <person name="Marzo M."/>
            <person name="Matsuda M."/>
            <person name="Matzkin L."/>
            <person name="McAllister B."/>
            <person name="McBride C.S."/>
            <person name="McKernan B."/>
            <person name="McKernan K."/>
            <person name="Mendez-Lago M."/>
            <person name="Minx P."/>
            <person name="Mollenhauer M.U."/>
            <person name="Montooth K."/>
            <person name="Mount S.M."/>
            <person name="Mu X."/>
            <person name="Myers E."/>
            <person name="Negre B."/>
            <person name="Newfeld S."/>
            <person name="Nielsen R."/>
            <person name="Noor M.A."/>
            <person name="O'Grady P."/>
            <person name="Pachter L."/>
            <person name="Papaceit M."/>
            <person name="Parisi M.J."/>
            <person name="Parisi M."/>
            <person name="Parts L."/>
            <person name="Pedersen J.S."/>
            <person name="Pesole G."/>
            <person name="Phillippy A.M."/>
            <person name="Ponting C.P."/>
            <person name="Pop M."/>
            <person name="Porcelli D."/>
            <person name="Powell J.R."/>
            <person name="Prohaska S."/>
            <person name="Pruitt K."/>
            <person name="Puig M."/>
            <person name="Quesneville H."/>
            <person name="Ram K.R."/>
            <person name="Rand D."/>
            <person name="Rasmussen M.D."/>
            <person name="Reed L.K."/>
            <person name="Reenan R."/>
            <person name="Reily A."/>
            <person name="Remington K.A."/>
            <person name="Rieger T.T."/>
            <person name="Ritchie M.G."/>
            <person name="Robin C."/>
            <person name="Rogers Y.H."/>
            <person name="Rohde C."/>
            <person name="Rozas J."/>
            <person name="Rubenfield M.J."/>
            <person name="Ruiz A."/>
            <person name="Russo S."/>
            <person name="Salzberg S.L."/>
            <person name="Sanchez-Gracia A."/>
            <person name="Saranga D.J."/>
            <person name="Sato H."/>
            <person name="Schaeffer S.W."/>
            <person name="Schatz M.C."/>
            <person name="Schlenke T."/>
            <person name="Schwartz R."/>
            <person name="Segarra C."/>
            <person name="Singh R.S."/>
            <person name="Sirot L."/>
            <person name="Sirota M."/>
            <person name="Sisneros N.B."/>
            <person name="Smith C.D."/>
            <person name="Smith T.F."/>
            <person name="Spieth J."/>
            <person name="Stage D.E."/>
            <person name="Stark A."/>
            <person name="Stephan W."/>
            <person name="Strausberg R.L."/>
            <person name="Strempel S."/>
            <person name="Sturgill D."/>
            <person name="Sutton G."/>
            <person name="Sutton G.G."/>
            <person name="Tao W."/>
            <person name="Teichmann S."/>
            <person name="Tobari Y.N."/>
            <person name="Tomimura Y."/>
            <person name="Tsolas J.M."/>
            <person name="Valente V.L."/>
            <person name="Venter E."/>
            <person name="Venter J.C."/>
            <person name="Vicario S."/>
            <person name="Vieira F.G."/>
            <person name="Vilella A.J."/>
            <person name="Villasante A."/>
            <person name="Walenz B."/>
            <person name="Wang J."/>
            <person name="Wasserman M."/>
            <person name="Watts T."/>
            <person name="Wilson D."/>
            <person name="Wilson R.K."/>
            <person name="Wing R.A."/>
            <person name="Wolfner M.F."/>
            <person name="Wong A."/>
            <person name="Wong G.K."/>
            <person name="Wu C.I."/>
            <person name="Wu G."/>
            <person name="Yamamoto D."/>
            <person name="Yang H.P."/>
            <person name="Yang S.P."/>
            <person name="Yorke J.A."/>
            <person name="Yoshida K."/>
            <person name="Zdobnov E."/>
            <person name="Zhang P."/>
            <person name="Zhang Y."/>
            <person name="Zimin A.V."/>
            <person name="Baldwin J."/>
            <person name="Abdouelleil A."/>
            <person name="Abdulkadir J."/>
            <person name="Abebe A."/>
            <person name="Abera B."/>
            <person name="Abreu J."/>
            <person name="Acer S.C."/>
            <person name="Aftuck L."/>
            <person name="Alexander A."/>
            <person name="An P."/>
            <person name="Anderson E."/>
            <person name="Anderson S."/>
            <person name="Arachi H."/>
            <person name="Azer M."/>
            <person name="Bachantsang P."/>
            <person name="Barry A."/>
            <person name="Bayul T."/>
            <person name="Berlin A."/>
            <person name="Bessette D."/>
            <person name="Bloom T."/>
            <person name="Blye J."/>
            <person name="Boguslavskiy L."/>
            <person name="Bonnet C."/>
            <person name="Boukhgalter B."/>
            <person name="Bourzgui I."/>
            <person name="Brown A."/>
            <person name="Cahill P."/>
            <person name="Channer S."/>
            <person name="Cheshatsang Y."/>
            <person name="Chuda L."/>
            <person name="Citroen M."/>
            <person name="Collymore A."/>
            <person name="Cooke P."/>
            <person name="Costello M."/>
            <person name="D'Aco K."/>
            <person name="Daza R."/>
            <person name="De Haan G."/>
            <person name="DeGray S."/>
            <person name="DeMaso C."/>
            <person name="Dhargay N."/>
            <person name="Dooley K."/>
            <person name="Dooley E."/>
            <person name="Doricent M."/>
            <person name="Dorje P."/>
            <person name="Dorjee K."/>
            <person name="Dupes A."/>
            <person name="Elong R."/>
            <person name="Falk J."/>
            <person name="Farina A."/>
            <person name="Faro S."/>
            <person name="Ferguson D."/>
            <person name="Fisher S."/>
            <person name="Foley C.D."/>
            <person name="Franke A."/>
            <person name="Friedrich D."/>
            <person name="Gadbois L."/>
            <person name="Gearin G."/>
            <person name="Gearin C.R."/>
            <person name="Giannoukos G."/>
            <person name="Goode T."/>
            <person name="Graham J."/>
            <person name="Grandbois E."/>
            <person name="Grewal S."/>
            <person name="Gyaltsen K."/>
            <person name="Hafez N."/>
            <person name="Hagos B."/>
            <person name="Hall J."/>
            <person name="Henson C."/>
            <person name="Hollinger A."/>
            <person name="Honan T."/>
            <person name="Huard M.D."/>
            <person name="Hughes L."/>
            <person name="Hurhula B."/>
            <person name="Husby M.E."/>
            <person name="Kamat A."/>
            <person name="Kanga B."/>
            <person name="Kashin S."/>
            <person name="Khazanovich D."/>
            <person name="Kisner P."/>
            <person name="Lance K."/>
            <person name="Lara M."/>
            <person name="Lee W."/>
            <person name="Lennon N."/>
            <person name="Letendre F."/>
            <person name="LeVine R."/>
            <person name="Lipovsky A."/>
            <person name="Liu X."/>
            <person name="Liu J."/>
            <person name="Liu S."/>
            <person name="Lokyitsang T."/>
            <person name="Lokyitsang Y."/>
            <person name="Lubonja R."/>
            <person name="Lui A."/>
            <person name="MacDonald P."/>
            <person name="Magnisalis V."/>
            <person name="Maru K."/>
            <person name="Matthews C."/>
            <person name="McCusker W."/>
            <person name="McDonough S."/>
            <person name="Mehta T."/>
            <person name="Meldrim J."/>
            <person name="Meneus L."/>
            <person name="Mihai O."/>
            <person name="Mihalev A."/>
            <person name="Mihova T."/>
            <person name="Mittelman R."/>
            <person name="Mlenga V."/>
            <person name="Montmayeur A."/>
            <person name="Mulrain L."/>
            <person name="Navidi A."/>
            <person name="Naylor J."/>
            <person name="Negash T."/>
            <person name="Nguyen T."/>
            <person name="Nguyen N."/>
            <person name="Nicol R."/>
            <person name="Norbu C."/>
            <person name="Norbu N."/>
            <person name="Novod N."/>
            <person name="O'Neill B."/>
            <person name="Osman S."/>
            <person name="Markiewicz E."/>
            <person name="Oyono O.L."/>
            <person name="Patti C."/>
            <person name="Phunkhang P."/>
            <person name="Pierre F."/>
            <person name="Priest M."/>
            <person name="Raghuraman S."/>
            <person name="Rege F."/>
            <person name="Reyes R."/>
            <person name="Rise C."/>
            <person name="Rogov P."/>
            <person name="Ross K."/>
            <person name="Ryan E."/>
            <person name="Settipalli S."/>
            <person name="Shea T."/>
            <person name="Sherpa N."/>
            <person name="Shi L."/>
            <person name="Shih D."/>
            <person name="Sparrow T."/>
            <person name="Spaulding J."/>
            <person name="Stalker J."/>
            <person name="Stange-Thomann N."/>
            <person name="Stavropoulos S."/>
            <person name="Stone C."/>
            <person name="Strader C."/>
            <person name="Tesfaye S."/>
            <person name="Thomson T."/>
            <person name="Thoulutsang Y."/>
            <person name="Thoulutsang D."/>
            <person name="Topham K."/>
            <person name="Topping I."/>
            <person name="Tsamla T."/>
            <person name="Vassiliev H."/>
            <person name="Vo A."/>
            <person name="Wangchuk T."/>
            <person name="Wangdi T."/>
            <person name="Weiand M."/>
            <person name="Wilkinson J."/>
            <person name="Wilson A."/>
            <person name="Yadav S."/>
            <person name="Young G."/>
            <person name="Yu Q."/>
            <person name="Zembek L."/>
            <person name="Zhong D."/>
            <person name="Zimmer A."/>
            <person name="Zwirko Z."/>
            <person name="Jaffe D.B."/>
            <person name="Alvarez P."/>
            <person name="Brockman W."/>
            <person name="Butler J."/>
            <person name="Chin C."/>
            <person name="Gnerre S."/>
            <person name="Grabherr M."/>
            <person name="Kleber M."/>
            <person name="Mauceli E."/>
            <person name="MacCallum I."/>
        </authorList>
    </citation>
    <scope>NUCLEOTIDE SEQUENCE [LARGE SCALE GENOMIC DNA]</scope>
    <source>
        <strain evidence="9">Tucson 15010-1051.87</strain>
    </source>
</reference>
<keyword evidence="4" id="KW-1015">Disulfide bond</keyword>
<dbReference type="AlphaFoldDB" id="B4LMP0"/>
<protein>
    <recommendedName>
        <fullName evidence="6">carboxylesterase</fullName>
        <ecNumber evidence="6">3.1.1.1</ecNumber>
    </recommendedName>
</protein>
<dbReference type="HOGENOM" id="CLU_006586_13_2_1"/>
<dbReference type="PANTHER" id="PTHR43142:SF1">
    <property type="entry name" value="CARBOXYLIC ESTER HYDROLASE"/>
    <property type="match status" value="1"/>
</dbReference>
<evidence type="ECO:0000256" key="6">
    <source>
        <dbReference type="ARBA" id="ARBA00039155"/>
    </source>
</evidence>
<dbReference type="FunCoup" id="B4LMP0">
    <property type="interactions" value="7"/>
</dbReference>
<dbReference type="STRING" id="7244.B4LMP0"/>